<dbReference type="GO" id="GO:0016787">
    <property type="term" value="F:hydrolase activity"/>
    <property type="evidence" value="ECO:0007669"/>
    <property type="project" value="UniProtKB-KW"/>
</dbReference>
<reference evidence="2 3" key="1">
    <citation type="submission" date="2016-10" db="EMBL/GenBank/DDBJ databases">
        <authorList>
            <person name="de Groot N.N."/>
        </authorList>
    </citation>
    <scope>NUCLEOTIDE SEQUENCE [LARGE SCALE GENOMIC DNA]</scope>
    <source>
        <strain evidence="2 3">DSM 19938</strain>
    </source>
</reference>
<dbReference type="AlphaFoldDB" id="A0A1H6SX63"/>
<dbReference type="Proteomes" id="UP000199532">
    <property type="component" value="Unassembled WGS sequence"/>
</dbReference>
<protein>
    <submittedName>
        <fullName evidence="2">Dienelactone hydrolase</fullName>
    </submittedName>
</protein>
<accession>A0A1H6SX63</accession>
<dbReference type="RefSeq" id="WP_218148616.1">
    <property type="nucleotide sequence ID" value="NZ_FNXY01000003.1"/>
</dbReference>
<feature type="domain" description="Dienelactone hydrolase" evidence="1">
    <location>
        <begin position="36"/>
        <end position="255"/>
    </location>
</feature>
<dbReference type="PANTHER" id="PTHR22946:SF0">
    <property type="entry name" value="DIENELACTONE HYDROLASE DOMAIN-CONTAINING PROTEIN"/>
    <property type="match status" value="1"/>
</dbReference>
<organism evidence="2 3">
    <name type="scientific">Dyadobacter koreensis</name>
    <dbReference type="NCBI Taxonomy" id="408657"/>
    <lineage>
        <taxon>Bacteria</taxon>
        <taxon>Pseudomonadati</taxon>
        <taxon>Bacteroidota</taxon>
        <taxon>Cytophagia</taxon>
        <taxon>Cytophagales</taxon>
        <taxon>Spirosomataceae</taxon>
        <taxon>Dyadobacter</taxon>
    </lineage>
</organism>
<dbReference type="Pfam" id="PF01738">
    <property type="entry name" value="DLH"/>
    <property type="match status" value="1"/>
</dbReference>
<name>A0A1H6SX63_9BACT</name>
<dbReference type="EMBL" id="FNXY01000003">
    <property type="protein sequence ID" value="SEI71496.1"/>
    <property type="molecule type" value="Genomic_DNA"/>
</dbReference>
<dbReference type="STRING" id="408657.SAMN04487995_1839"/>
<dbReference type="Gene3D" id="3.40.50.1820">
    <property type="entry name" value="alpha/beta hydrolase"/>
    <property type="match status" value="1"/>
</dbReference>
<keyword evidence="3" id="KW-1185">Reference proteome</keyword>
<gene>
    <name evidence="2" type="ORF">SAMN04487995_1839</name>
</gene>
<evidence type="ECO:0000313" key="2">
    <source>
        <dbReference type="EMBL" id="SEI71496.1"/>
    </source>
</evidence>
<keyword evidence="2" id="KW-0378">Hydrolase</keyword>
<sequence>MKITKCDFSAASFPMTSSSYAQLQSVSYADGTQKLNGLTAKPKITNKKKAGVLILPAWMGIDAHAKNSAEKLSALGYYTFVADIYGEGKGPKDQKEASELAGYYKKNYSEYHKRIKLALDQLIKAGADPSNLAVIGYCFGGTGAVEAARENFPVKGIVSFHGGLGRDSNRTISPIKPKLLILHGADDNIVPGMEVAAFQSELKKANADWQMVYYANSVHSFTDPAAGNDNSKGAAYNEKAAKRSWEAMLQFFAEIF</sequence>
<dbReference type="InterPro" id="IPR050261">
    <property type="entry name" value="FrsA_esterase"/>
</dbReference>
<evidence type="ECO:0000259" key="1">
    <source>
        <dbReference type="Pfam" id="PF01738"/>
    </source>
</evidence>
<evidence type="ECO:0000313" key="3">
    <source>
        <dbReference type="Proteomes" id="UP000199532"/>
    </source>
</evidence>
<dbReference type="PANTHER" id="PTHR22946">
    <property type="entry name" value="DIENELACTONE HYDROLASE DOMAIN-CONTAINING PROTEIN-RELATED"/>
    <property type="match status" value="1"/>
</dbReference>
<proteinExistence type="predicted"/>
<dbReference type="InterPro" id="IPR029058">
    <property type="entry name" value="AB_hydrolase_fold"/>
</dbReference>
<dbReference type="InterPro" id="IPR002925">
    <property type="entry name" value="Dienelactn_hydro"/>
</dbReference>
<dbReference type="SUPFAM" id="SSF53474">
    <property type="entry name" value="alpha/beta-Hydrolases"/>
    <property type="match status" value="1"/>
</dbReference>